<dbReference type="GO" id="GO:0004113">
    <property type="term" value="F:2',3'-cyclic-nucleotide 3'-phosphodiesterase activity"/>
    <property type="evidence" value="ECO:0007669"/>
    <property type="project" value="InterPro"/>
</dbReference>
<evidence type="ECO:0000256" key="2">
    <source>
        <dbReference type="HAMAP-Rule" id="MF_01940"/>
    </source>
</evidence>
<dbReference type="NCBIfam" id="TIGR02258">
    <property type="entry name" value="2_5_ligase"/>
    <property type="match status" value="1"/>
</dbReference>
<protein>
    <recommendedName>
        <fullName evidence="2">RNA 2',3'-cyclic phosphodiesterase</fullName>
        <shortName evidence="2">RNA 2',3'-CPDase</shortName>
        <ecNumber evidence="2">3.1.4.58</ecNumber>
    </recommendedName>
</protein>
<dbReference type="InterPro" id="IPR004175">
    <property type="entry name" value="RNA_CPDase"/>
</dbReference>
<dbReference type="HAMAP" id="MF_01940">
    <property type="entry name" value="RNA_CPDase"/>
    <property type="match status" value="1"/>
</dbReference>
<dbReference type="Gene3D" id="3.90.1140.10">
    <property type="entry name" value="Cyclic phosphodiesterase"/>
    <property type="match status" value="1"/>
</dbReference>
<dbReference type="InterPro" id="IPR009097">
    <property type="entry name" value="Cyclic_Pdiesterase"/>
</dbReference>
<dbReference type="RefSeq" id="WP_185883825.1">
    <property type="nucleotide sequence ID" value="NZ_CP060052.1"/>
</dbReference>
<keyword evidence="1 2" id="KW-0378">Hydrolase</keyword>
<dbReference type="PANTHER" id="PTHR35561">
    <property type="entry name" value="RNA 2',3'-CYCLIC PHOSPHODIESTERASE"/>
    <property type="match status" value="1"/>
</dbReference>
<comment type="function">
    <text evidence="2">Hydrolyzes RNA 2',3'-cyclic phosphodiester to an RNA 2'-phosphomonoester.</text>
</comment>
<sequence length="178" mass="19335">MSHRLFVAIKPPPDVIDMLIDTMEGIDNVRWQGEDQLHLTLRFIGEVDTPQANDIADALGSVRAGKFDLAIRGAGHFEKKGRPHTLWAGVAPSRALIQLQQSVESACRSAGIAPETRVFAPHITLARLSGRAGDIAPFLAQHGALRSEPFTVERFFLVESTLSAKGAHYDPVVAYGLS</sequence>
<dbReference type="Proteomes" id="UP000515297">
    <property type="component" value="Chromosome"/>
</dbReference>
<dbReference type="PANTHER" id="PTHR35561:SF1">
    <property type="entry name" value="RNA 2',3'-CYCLIC PHOSPHODIESTERASE"/>
    <property type="match status" value="1"/>
</dbReference>
<dbReference type="SUPFAM" id="SSF55144">
    <property type="entry name" value="LigT-like"/>
    <property type="match status" value="1"/>
</dbReference>
<accession>A0A7G6VS48</accession>
<comment type="similarity">
    <text evidence="2">Belongs to the 2H phosphoesterase superfamily. ThpR family.</text>
</comment>
<dbReference type="GO" id="GO:0008664">
    <property type="term" value="F:RNA 2',3'-cyclic 3'-phosphodiesterase activity"/>
    <property type="evidence" value="ECO:0007669"/>
    <property type="project" value="UniProtKB-EC"/>
</dbReference>
<dbReference type="EMBL" id="CP060052">
    <property type="protein sequence ID" value="QNE04563.1"/>
    <property type="molecule type" value="Genomic_DNA"/>
</dbReference>
<evidence type="ECO:0000313" key="3">
    <source>
        <dbReference type="EMBL" id="QNE04563.1"/>
    </source>
</evidence>
<feature type="short sequence motif" description="HXTX 1" evidence="2">
    <location>
        <begin position="38"/>
        <end position="41"/>
    </location>
</feature>
<name>A0A7G6VS48_9SPHN</name>
<organism evidence="3 4">
    <name type="scientific">Croceicoccus marinus</name>
    <dbReference type="NCBI Taxonomy" id="450378"/>
    <lineage>
        <taxon>Bacteria</taxon>
        <taxon>Pseudomonadati</taxon>
        <taxon>Pseudomonadota</taxon>
        <taxon>Alphaproteobacteria</taxon>
        <taxon>Sphingomonadales</taxon>
        <taxon>Erythrobacteraceae</taxon>
        <taxon>Croceicoccus</taxon>
    </lineage>
</organism>
<dbReference type="EC" id="3.1.4.58" evidence="2"/>
<evidence type="ECO:0000256" key="1">
    <source>
        <dbReference type="ARBA" id="ARBA00022801"/>
    </source>
</evidence>
<comment type="catalytic activity">
    <reaction evidence="2">
        <text>a 3'-end 2',3'-cyclophospho-ribonucleotide-RNA + H2O = a 3'-end 2'-phospho-ribonucleotide-RNA + H(+)</text>
        <dbReference type="Rhea" id="RHEA:11828"/>
        <dbReference type="Rhea" id="RHEA-COMP:10464"/>
        <dbReference type="Rhea" id="RHEA-COMP:17353"/>
        <dbReference type="ChEBI" id="CHEBI:15377"/>
        <dbReference type="ChEBI" id="CHEBI:15378"/>
        <dbReference type="ChEBI" id="CHEBI:83064"/>
        <dbReference type="ChEBI" id="CHEBI:173113"/>
        <dbReference type="EC" id="3.1.4.58"/>
    </reaction>
</comment>
<proteinExistence type="inferred from homology"/>
<feature type="active site" description="Proton donor" evidence="2">
    <location>
        <position position="38"/>
    </location>
</feature>
<gene>
    <name evidence="3" type="primary">thpR</name>
    <name evidence="3" type="ORF">H4O24_11395</name>
</gene>
<feature type="active site" description="Proton acceptor" evidence="2">
    <location>
        <position position="122"/>
    </location>
</feature>
<reference evidence="3 4" key="1">
    <citation type="submission" date="2020-08" db="EMBL/GenBank/DDBJ databases">
        <authorList>
            <person name="Liu G."/>
            <person name="Sun C."/>
        </authorList>
    </citation>
    <scope>NUCLEOTIDE SEQUENCE [LARGE SCALE GENOMIC DNA]</scope>
    <source>
        <strain evidence="3 4">OT19</strain>
    </source>
</reference>
<feature type="short sequence motif" description="HXTX 2" evidence="2">
    <location>
        <begin position="122"/>
        <end position="125"/>
    </location>
</feature>
<dbReference type="Pfam" id="PF13563">
    <property type="entry name" value="2_5_RNA_ligase2"/>
    <property type="match status" value="1"/>
</dbReference>
<evidence type="ECO:0000313" key="4">
    <source>
        <dbReference type="Proteomes" id="UP000515297"/>
    </source>
</evidence>
<dbReference type="AlphaFoldDB" id="A0A7G6VS48"/>